<evidence type="ECO:0000313" key="4">
    <source>
        <dbReference type="Proteomes" id="UP000278332"/>
    </source>
</evidence>
<dbReference type="Pfam" id="PF13476">
    <property type="entry name" value="AAA_23"/>
    <property type="match status" value="1"/>
</dbReference>
<dbReference type="PANTHER" id="PTHR32114">
    <property type="entry name" value="ABC TRANSPORTER ABCH.3"/>
    <property type="match status" value="1"/>
</dbReference>
<dbReference type="Gene3D" id="3.40.50.300">
    <property type="entry name" value="P-loop containing nucleotide triphosphate hydrolases"/>
    <property type="match status" value="2"/>
</dbReference>
<feature type="domain" description="Rad50/SbcC-type AAA" evidence="2">
    <location>
        <begin position="5"/>
        <end position="289"/>
    </location>
</feature>
<organism evidence="3 4">
    <name type="scientific">Pseudomonas cichorii</name>
    <dbReference type="NCBI Taxonomy" id="36746"/>
    <lineage>
        <taxon>Bacteria</taxon>
        <taxon>Pseudomonadati</taxon>
        <taxon>Pseudomonadota</taxon>
        <taxon>Gammaproteobacteria</taxon>
        <taxon>Pseudomonadales</taxon>
        <taxon>Pseudomonadaceae</taxon>
        <taxon>Pseudomonas</taxon>
    </lineage>
</organism>
<reference evidence="3 4" key="1">
    <citation type="submission" date="2018-08" db="EMBL/GenBank/DDBJ databases">
        <title>Recombination of ecologically and evolutionarily significant loci maintains genetic cohesion in the Pseudomonas syringae species complex.</title>
        <authorList>
            <person name="Dillon M."/>
            <person name="Thakur S."/>
            <person name="Almeida R.N.D."/>
            <person name="Weir B.S."/>
            <person name="Guttman D.S."/>
        </authorList>
    </citation>
    <scope>NUCLEOTIDE SEQUENCE [LARGE SCALE GENOMIC DNA]</scope>
    <source>
        <strain evidence="3 4">ICMP 6917</strain>
    </source>
</reference>
<proteinExistence type="predicted"/>
<dbReference type="SUPFAM" id="SSF52540">
    <property type="entry name" value="P-loop containing nucleoside triphosphate hydrolases"/>
    <property type="match status" value="1"/>
</dbReference>
<dbReference type="PANTHER" id="PTHR32114:SF2">
    <property type="entry name" value="ABC TRANSPORTER ABCH.3"/>
    <property type="match status" value="1"/>
</dbReference>
<comment type="caution">
    <text evidence="3">The sequence shown here is derived from an EMBL/GenBank/DDBJ whole genome shotgun (WGS) entry which is preliminary data.</text>
</comment>
<dbReference type="InterPro" id="IPR038729">
    <property type="entry name" value="Rad50/SbcC_AAA"/>
</dbReference>
<evidence type="ECO:0000259" key="2">
    <source>
        <dbReference type="Pfam" id="PF13476"/>
    </source>
</evidence>
<keyword evidence="1" id="KW-0175">Coiled coil</keyword>
<accession>A0A3M4WAG7</accession>
<dbReference type="NCBIfam" id="TIGR03185">
    <property type="entry name" value="DNA_S_dndD"/>
    <property type="match status" value="1"/>
</dbReference>
<dbReference type="Proteomes" id="UP000278332">
    <property type="component" value="Unassembled WGS sequence"/>
</dbReference>
<gene>
    <name evidence="3" type="ORF">ALP84_03808</name>
</gene>
<dbReference type="InterPro" id="IPR017599">
    <property type="entry name" value="DNA_S_DndD"/>
</dbReference>
<name>A0A3M4WAG7_PSECI</name>
<dbReference type="AlphaFoldDB" id="A0A3M4WAG7"/>
<dbReference type="GO" id="GO:0006302">
    <property type="term" value="P:double-strand break repair"/>
    <property type="evidence" value="ECO:0007669"/>
    <property type="project" value="InterPro"/>
</dbReference>
<dbReference type="EMBL" id="RBRY01000037">
    <property type="protein sequence ID" value="RMR61020.1"/>
    <property type="molecule type" value="Genomic_DNA"/>
</dbReference>
<evidence type="ECO:0000256" key="1">
    <source>
        <dbReference type="SAM" id="Coils"/>
    </source>
</evidence>
<evidence type="ECO:0000313" key="3">
    <source>
        <dbReference type="EMBL" id="RMR61020.1"/>
    </source>
</evidence>
<sequence>MHINSLMLNNFGLYAGRQTIDVSTVSKKQKTKSIVLIGGKNGAGKTSFLEAIRLALYGKLALGERSSQSSYEAYLRSRVHTGPSQLQATEASVELVFEYAESGTISTYKVSRSWVTSSESVSETLDISKDGGSDLDIPRDEWQSFLYDLLPIGVSQLFFFDGEKITEIAEDTSNGQHLSTAVRSLLGIDLIGRLRTDLGLYIARNAKAENGRAGVLDKLVQDANTLRDQRKEYIERQADLLTTLASQQRVVNSAQQRFTSVGGEVALNRTELETERTRLKSELNTLISEFRDGSARVWPWLLAPKLLSTMESAIHDKETGHGNAGQKLLKEFESWLEKSDSAVKERWSPSHQFELKELVQSTLQVGATKTRAAAFVQANAADLIRRVGEQRAPARVFSEKARMVELRLIHIDKELNRIDEGTTSYYLDELLSAQQTYGETNGQLKTTLEDIKNIDYKISLLERERERFLEEQTKEEKQDRKLALASQVSSVMASYEKALISQKINALELAFVECFSRLARKSDLVRSVSIDAETFQATLLDQNKEVIPRSILSAGEKQVFAIAMLWALAKSSGRSLPIIIDTPLARLDSEHRSAILQRYFTEVSHQVVVLSTDTEIDDVAAQDLSPFIARKLTLEYIPGERRTAVVNGYFKKSDQQESTNAL</sequence>
<dbReference type="InterPro" id="IPR027417">
    <property type="entry name" value="P-loop_NTPase"/>
</dbReference>
<protein>
    <submittedName>
        <fullName evidence="3">SMC-like protein</fullName>
    </submittedName>
</protein>
<dbReference type="GO" id="GO:0016887">
    <property type="term" value="F:ATP hydrolysis activity"/>
    <property type="evidence" value="ECO:0007669"/>
    <property type="project" value="InterPro"/>
</dbReference>
<feature type="coiled-coil region" evidence="1">
    <location>
        <begin position="451"/>
        <end position="478"/>
    </location>
</feature>
<dbReference type="RefSeq" id="WP_122320560.1">
    <property type="nucleotide sequence ID" value="NZ_RBRY01000037.1"/>
</dbReference>